<sequence length="155" mass="17085">MGNRMAEDKQLGAQLDELLKKVASGKATPTEKIKLSTLLNESAKVEAQQEKQEKIDKVLALIDELELSRSEVAEALNGPAEVLIRYVDDTGQVHERYDGETATNKWLKALKEAGTHNFAQAKELIVAKSADGKAKATKTLDRLYHPEKYAKPAKA</sequence>
<proteinExistence type="predicted"/>
<dbReference type="KEGG" id="bxe:Bxe_A3937"/>
<dbReference type="EMBL" id="CP000270">
    <property type="protein sequence ID" value="ABE29062.1"/>
    <property type="molecule type" value="Genomic_DNA"/>
</dbReference>
<evidence type="ECO:0000313" key="2">
    <source>
        <dbReference type="Proteomes" id="UP000001817"/>
    </source>
</evidence>
<name>Q145C7_PARXL</name>
<reference evidence="1 2" key="1">
    <citation type="journal article" date="2006" name="Proc. Natl. Acad. Sci. U.S.A.">
        <title>Burkholderia xenovorans LB400 harbors a multi-replicon, 9.73-Mbp genome shaped for versatility.</title>
        <authorList>
            <person name="Chain P.S."/>
            <person name="Denef V.J."/>
            <person name="Konstantinidis K.T."/>
            <person name="Vergez L.M."/>
            <person name="Agullo L."/>
            <person name="Reyes V.L."/>
            <person name="Hauser L."/>
            <person name="Cordova M."/>
            <person name="Gomez L."/>
            <person name="Gonzalez M."/>
            <person name="Land M."/>
            <person name="Lao V."/>
            <person name="Larimer F."/>
            <person name="LiPuma J.J."/>
            <person name="Mahenthiralingam E."/>
            <person name="Malfatti S.A."/>
            <person name="Marx C.J."/>
            <person name="Parnell J.J."/>
            <person name="Ramette A."/>
            <person name="Richardson P."/>
            <person name="Seeger M."/>
            <person name="Smith D."/>
            <person name="Spilker T."/>
            <person name="Sul W.J."/>
            <person name="Tsoi T.V."/>
            <person name="Ulrich L.E."/>
            <person name="Zhulin I.B."/>
            <person name="Tiedje J.M."/>
        </authorList>
    </citation>
    <scope>NUCLEOTIDE SEQUENCE [LARGE SCALE GENOMIC DNA]</scope>
    <source>
        <strain evidence="1 2">LB400</strain>
    </source>
</reference>
<dbReference type="AlphaFoldDB" id="Q145C7"/>
<organism evidence="1 2">
    <name type="scientific">Paraburkholderia xenovorans (strain LB400)</name>
    <dbReference type="NCBI Taxonomy" id="266265"/>
    <lineage>
        <taxon>Bacteria</taxon>
        <taxon>Pseudomonadati</taxon>
        <taxon>Pseudomonadota</taxon>
        <taxon>Betaproteobacteria</taxon>
        <taxon>Burkholderiales</taxon>
        <taxon>Burkholderiaceae</taxon>
        <taxon>Paraburkholderia</taxon>
    </lineage>
</organism>
<protein>
    <submittedName>
        <fullName evidence="1">Uncharacterized protein</fullName>
    </submittedName>
</protein>
<dbReference type="Proteomes" id="UP000001817">
    <property type="component" value="Chromosome 1"/>
</dbReference>
<accession>Q145C7</accession>
<evidence type="ECO:0000313" key="1">
    <source>
        <dbReference type="EMBL" id="ABE29062.1"/>
    </source>
</evidence>
<gene>
    <name evidence="1" type="ORF">Bxe_A3937</name>
</gene>
<keyword evidence="2" id="KW-1185">Reference proteome</keyword>